<dbReference type="GO" id="GO:0016226">
    <property type="term" value="P:iron-sulfur cluster assembly"/>
    <property type="evidence" value="ECO:0007669"/>
    <property type="project" value="InterPro"/>
</dbReference>
<evidence type="ECO:0000256" key="4">
    <source>
        <dbReference type="ARBA" id="ARBA00023004"/>
    </source>
</evidence>
<dbReference type="Gene3D" id="3.40.50.300">
    <property type="entry name" value="P-loop containing nucleotide triphosphate hydrolases"/>
    <property type="match status" value="1"/>
</dbReference>
<protein>
    <recommendedName>
        <fullName evidence="7 8">Iron-sulfur cluster carrier protein</fullName>
    </recommendedName>
</protein>
<evidence type="ECO:0000256" key="3">
    <source>
        <dbReference type="ARBA" id="ARBA00022840"/>
    </source>
</evidence>
<gene>
    <name evidence="9" type="ORF">EF807_02730</name>
</gene>
<accession>A0A520KXR7</accession>
<evidence type="ECO:0000313" key="9">
    <source>
        <dbReference type="EMBL" id="RZN70899.1"/>
    </source>
</evidence>
<dbReference type="GO" id="GO:0046872">
    <property type="term" value="F:metal ion binding"/>
    <property type="evidence" value="ECO:0007669"/>
    <property type="project" value="UniProtKB-KW"/>
</dbReference>
<dbReference type="GO" id="GO:0140663">
    <property type="term" value="F:ATP-dependent FeS chaperone activity"/>
    <property type="evidence" value="ECO:0007669"/>
    <property type="project" value="InterPro"/>
</dbReference>
<evidence type="ECO:0000256" key="2">
    <source>
        <dbReference type="ARBA" id="ARBA00022741"/>
    </source>
</evidence>
<keyword evidence="5 8" id="KW-0411">Iron-sulfur</keyword>
<comment type="function">
    <text evidence="6 8">Binds and transfers iron-sulfur (Fe-S) clusters to target apoproteins. Can hydrolyze ATP.</text>
</comment>
<dbReference type="InterPro" id="IPR033756">
    <property type="entry name" value="YlxH/NBP35"/>
</dbReference>
<dbReference type="InterPro" id="IPR019591">
    <property type="entry name" value="Mrp/NBP35_ATP-bd"/>
</dbReference>
<comment type="similarity">
    <text evidence="8">Belongs to the Mrp/NBP35 ATP-binding proteins family.</text>
</comment>
<keyword evidence="8" id="KW-0378">Hydrolase</keyword>
<keyword evidence="2 8" id="KW-0547">Nucleotide-binding</keyword>
<feature type="binding site" evidence="8">
    <location>
        <begin position="5"/>
        <end position="12"/>
    </location>
    <ligand>
        <name>ATP</name>
        <dbReference type="ChEBI" id="CHEBI:30616"/>
    </ligand>
</feature>
<evidence type="ECO:0000256" key="8">
    <source>
        <dbReference type="HAMAP-Rule" id="MF_02040"/>
    </source>
</evidence>
<organism evidence="9 10">
    <name type="scientific">Candidatus Methanolliviera hydrocarbonicum</name>
    <dbReference type="NCBI Taxonomy" id="2491085"/>
    <lineage>
        <taxon>Archaea</taxon>
        <taxon>Methanobacteriati</taxon>
        <taxon>Methanobacteriota</taxon>
        <taxon>Candidatus Methanoliparia</taxon>
        <taxon>Candidatus Methanoliparales</taxon>
        <taxon>Candidatus Methanollivieraceae</taxon>
        <taxon>Candidatus Methanolliviera</taxon>
    </lineage>
</organism>
<dbReference type="HAMAP" id="MF_02040">
    <property type="entry name" value="Mrp_NBP35"/>
    <property type="match status" value="1"/>
</dbReference>
<evidence type="ECO:0000313" key="10">
    <source>
        <dbReference type="Proteomes" id="UP000320766"/>
    </source>
</evidence>
<dbReference type="Pfam" id="PF10609">
    <property type="entry name" value="ParA"/>
    <property type="match status" value="1"/>
</dbReference>
<dbReference type="CDD" id="cd02037">
    <property type="entry name" value="Mrp_NBP35"/>
    <property type="match status" value="1"/>
</dbReference>
<dbReference type="AlphaFoldDB" id="A0A520KXR7"/>
<comment type="subunit">
    <text evidence="8">Homodimer.</text>
</comment>
<evidence type="ECO:0000256" key="1">
    <source>
        <dbReference type="ARBA" id="ARBA00022723"/>
    </source>
</evidence>
<sequence length="246" mass="26096">MVISGKGGVGKSTVSANLAYALNSFGKDVGLVDADIHGPTIPKLLGMEDVKLNSTPEGKILPAIVPPGLKVISMAFLVPDSDAPIIWRGPMKYNAIKQFLQDAQWGDIEYLIVDLPPGTGDESISIAQLTGADGSIIVTTPQSVALLNSRKAVGFAQKMNVPIIGIIENMSGFICPHCGERVDIFGAGGGERTAEEFGLPFLGRIPLDKKICDGGEAGRPMIIDGTNSNNIDIFKDLAEKVIKFYE</sequence>
<dbReference type="PANTHER" id="PTHR42961:SF2">
    <property type="entry name" value="IRON-SULFUR PROTEIN NUBPL"/>
    <property type="match status" value="1"/>
</dbReference>
<evidence type="ECO:0000256" key="5">
    <source>
        <dbReference type="ARBA" id="ARBA00023014"/>
    </source>
</evidence>
<dbReference type="GO" id="GO:0016887">
    <property type="term" value="F:ATP hydrolysis activity"/>
    <property type="evidence" value="ECO:0007669"/>
    <property type="project" value="UniProtKB-UniRule"/>
</dbReference>
<dbReference type="PANTHER" id="PTHR42961">
    <property type="entry name" value="IRON-SULFUR PROTEIN NUBPL"/>
    <property type="match status" value="1"/>
</dbReference>
<reference evidence="9 10" key="1">
    <citation type="journal article" date="2019" name="Nat. Microbiol.">
        <title>Wide diversity of methane and short-chain alkane metabolisms in uncultured archaea.</title>
        <authorList>
            <person name="Borrel G."/>
            <person name="Adam P.S."/>
            <person name="McKay L.J."/>
            <person name="Chen L.X."/>
            <person name="Sierra-Garcia I.N."/>
            <person name="Sieber C.M."/>
            <person name="Letourneur Q."/>
            <person name="Ghozlane A."/>
            <person name="Andersen G.L."/>
            <person name="Li W.J."/>
            <person name="Hallam S.J."/>
            <person name="Muyzer G."/>
            <person name="de Oliveira V.M."/>
            <person name="Inskeep W.P."/>
            <person name="Banfield J.F."/>
            <person name="Gribaldo S."/>
        </authorList>
    </citation>
    <scope>NUCLEOTIDE SEQUENCE [LARGE SCALE GENOMIC DNA]</scope>
    <source>
        <strain evidence="9">NM1b</strain>
    </source>
</reference>
<dbReference type="GO" id="GO:0005524">
    <property type="term" value="F:ATP binding"/>
    <property type="evidence" value="ECO:0007669"/>
    <property type="project" value="UniProtKB-UniRule"/>
</dbReference>
<dbReference type="Proteomes" id="UP000320766">
    <property type="component" value="Unassembled WGS sequence"/>
</dbReference>
<keyword evidence="4 8" id="KW-0408">Iron</keyword>
<keyword evidence="3 8" id="KW-0067">ATP-binding</keyword>
<keyword evidence="1 8" id="KW-0479">Metal-binding</keyword>
<proteinExistence type="inferred from homology"/>
<dbReference type="FunFam" id="3.40.50.300:FF:001119">
    <property type="entry name" value="Iron-sulfur cluster carrier protein"/>
    <property type="match status" value="1"/>
</dbReference>
<dbReference type="InterPro" id="IPR044304">
    <property type="entry name" value="NUBPL-like"/>
</dbReference>
<dbReference type="InterPro" id="IPR027417">
    <property type="entry name" value="P-loop_NTPase"/>
</dbReference>
<name>A0A520KXR7_9EURY</name>
<comment type="caution">
    <text evidence="9">The sequence shown here is derived from an EMBL/GenBank/DDBJ whole genome shotgun (WGS) entry which is preliminary data.</text>
</comment>
<evidence type="ECO:0000256" key="6">
    <source>
        <dbReference type="ARBA" id="ARBA00058094"/>
    </source>
</evidence>
<evidence type="ECO:0000256" key="7">
    <source>
        <dbReference type="ARBA" id="ARBA00074706"/>
    </source>
</evidence>
<dbReference type="SUPFAM" id="SSF52540">
    <property type="entry name" value="P-loop containing nucleoside triphosphate hydrolases"/>
    <property type="match status" value="1"/>
</dbReference>
<dbReference type="EMBL" id="RXIL01000049">
    <property type="protein sequence ID" value="RZN70899.1"/>
    <property type="molecule type" value="Genomic_DNA"/>
</dbReference>
<dbReference type="GO" id="GO:0051539">
    <property type="term" value="F:4 iron, 4 sulfur cluster binding"/>
    <property type="evidence" value="ECO:0007669"/>
    <property type="project" value="TreeGrafter"/>
</dbReference>